<evidence type="ECO:0000313" key="6">
    <source>
        <dbReference type="EMBL" id="GES17342.1"/>
    </source>
</evidence>
<dbReference type="GO" id="GO:0016887">
    <property type="term" value="F:ATP hydrolysis activity"/>
    <property type="evidence" value="ECO:0007669"/>
    <property type="project" value="InterPro"/>
</dbReference>
<dbReference type="InterPro" id="IPR017871">
    <property type="entry name" value="ABC_transporter-like_CS"/>
</dbReference>
<feature type="domain" description="ABC transporter" evidence="5">
    <location>
        <begin position="5"/>
        <end position="251"/>
    </location>
</feature>
<dbReference type="InterPro" id="IPR003593">
    <property type="entry name" value="AAA+_ATPase"/>
</dbReference>
<keyword evidence="2" id="KW-0813">Transport</keyword>
<dbReference type="InterPro" id="IPR013563">
    <property type="entry name" value="Oligopep_ABC_C"/>
</dbReference>
<dbReference type="FunFam" id="3.40.50.300:FF:000016">
    <property type="entry name" value="Oligopeptide ABC transporter ATP-binding component"/>
    <property type="match status" value="1"/>
</dbReference>
<dbReference type="CDD" id="cd03257">
    <property type="entry name" value="ABC_NikE_OppD_transporters"/>
    <property type="match status" value="1"/>
</dbReference>
<dbReference type="PANTHER" id="PTHR43776:SF7">
    <property type="entry name" value="D,D-DIPEPTIDE TRANSPORT ATP-BINDING PROTEIN DDPF-RELATED"/>
    <property type="match status" value="1"/>
</dbReference>
<evidence type="ECO:0000313" key="7">
    <source>
        <dbReference type="Proteomes" id="UP000377595"/>
    </source>
</evidence>
<reference evidence="6 7" key="1">
    <citation type="submission" date="2019-10" db="EMBL/GenBank/DDBJ databases">
        <title>Whole genome shotgun sequence of Acrocarpospora pleiomorpha NBRC 16267.</title>
        <authorList>
            <person name="Ichikawa N."/>
            <person name="Kimura A."/>
            <person name="Kitahashi Y."/>
            <person name="Komaki H."/>
            <person name="Oguchi A."/>
        </authorList>
    </citation>
    <scope>NUCLEOTIDE SEQUENCE [LARGE SCALE GENOMIC DNA]</scope>
    <source>
        <strain evidence="6 7">NBRC 16267</strain>
    </source>
</reference>
<sequence length="321" mass="34786">MKPLVELNSVSFAYPSKRRGVAPVQALSKVSLAIGEGEAVGLVGESGSGKSTTGRVICGLLEPADGSINFGGSPYDSRSRSGSKRLRHGIQMLWQDPYGSLNPRFTVLDVIAEPLRIRGLQKSDGGERQVRELLEQVGLDPSFRFKYPHQCSGGQRQRIAIARALAVRPRLLVLDEPVSALDVSVQAHIINLLQDLRDRFGLAYLFISHDLAVVRYVCERVSVMYLGEVVESGETSQILTAPNHPYSAALLSAVPTTTRRATERIVLQGDTPSPSSPPSGCRFHTRCWKATDVCRSLPPEPVPVAGATVACHHPMSSALSR</sequence>
<evidence type="ECO:0000256" key="4">
    <source>
        <dbReference type="ARBA" id="ARBA00022840"/>
    </source>
</evidence>
<dbReference type="AlphaFoldDB" id="A0A5M3X9C4"/>
<accession>A0A5M3X9C4</accession>
<name>A0A5M3X9C4_9ACTN</name>
<evidence type="ECO:0000256" key="3">
    <source>
        <dbReference type="ARBA" id="ARBA00022741"/>
    </source>
</evidence>
<dbReference type="Pfam" id="PF00005">
    <property type="entry name" value="ABC_tran"/>
    <property type="match status" value="1"/>
</dbReference>
<organism evidence="6 7">
    <name type="scientific">Acrocarpospora pleiomorpha</name>
    <dbReference type="NCBI Taxonomy" id="90975"/>
    <lineage>
        <taxon>Bacteria</taxon>
        <taxon>Bacillati</taxon>
        <taxon>Actinomycetota</taxon>
        <taxon>Actinomycetes</taxon>
        <taxon>Streptosporangiales</taxon>
        <taxon>Streptosporangiaceae</taxon>
        <taxon>Acrocarpospora</taxon>
    </lineage>
</organism>
<dbReference type="InterPro" id="IPR050319">
    <property type="entry name" value="ABC_transp_ATP-bind"/>
</dbReference>
<protein>
    <submittedName>
        <fullName evidence="6">ABC transporter ATP-binding protein</fullName>
    </submittedName>
</protein>
<dbReference type="Gene3D" id="3.40.50.300">
    <property type="entry name" value="P-loop containing nucleotide triphosphate hydrolases"/>
    <property type="match status" value="1"/>
</dbReference>
<dbReference type="GO" id="GO:0005524">
    <property type="term" value="F:ATP binding"/>
    <property type="evidence" value="ECO:0007669"/>
    <property type="project" value="UniProtKB-KW"/>
</dbReference>
<dbReference type="GO" id="GO:0015833">
    <property type="term" value="P:peptide transport"/>
    <property type="evidence" value="ECO:0007669"/>
    <property type="project" value="InterPro"/>
</dbReference>
<dbReference type="OrthoDB" id="8481147at2"/>
<dbReference type="InterPro" id="IPR027417">
    <property type="entry name" value="P-loop_NTPase"/>
</dbReference>
<dbReference type="NCBIfam" id="TIGR01727">
    <property type="entry name" value="oligo_HPY"/>
    <property type="match status" value="1"/>
</dbReference>
<dbReference type="Proteomes" id="UP000377595">
    <property type="component" value="Unassembled WGS sequence"/>
</dbReference>
<keyword evidence="3" id="KW-0547">Nucleotide-binding</keyword>
<gene>
    <name evidence="6" type="ORF">Aple_002370</name>
</gene>
<dbReference type="PROSITE" id="PS50893">
    <property type="entry name" value="ABC_TRANSPORTER_2"/>
    <property type="match status" value="1"/>
</dbReference>
<dbReference type="Pfam" id="PF08352">
    <property type="entry name" value="oligo_HPY"/>
    <property type="match status" value="1"/>
</dbReference>
<dbReference type="EMBL" id="BLAF01000004">
    <property type="protein sequence ID" value="GES17342.1"/>
    <property type="molecule type" value="Genomic_DNA"/>
</dbReference>
<evidence type="ECO:0000256" key="1">
    <source>
        <dbReference type="ARBA" id="ARBA00005417"/>
    </source>
</evidence>
<dbReference type="SUPFAM" id="SSF52540">
    <property type="entry name" value="P-loop containing nucleoside triphosphate hydrolases"/>
    <property type="match status" value="1"/>
</dbReference>
<dbReference type="GO" id="GO:0055085">
    <property type="term" value="P:transmembrane transport"/>
    <property type="evidence" value="ECO:0007669"/>
    <property type="project" value="UniProtKB-ARBA"/>
</dbReference>
<keyword evidence="7" id="KW-1185">Reference proteome</keyword>
<evidence type="ECO:0000256" key="2">
    <source>
        <dbReference type="ARBA" id="ARBA00022448"/>
    </source>
</evidence>
<dbReference type="InterPro" id="IPR003439">
    <property type="entry name" value="ABC_transporter-like_ATP-bd"/>
</dbReference>
<dbReference type="PANTHER" id="PTHR43776">
    <property type="entry name" value="TRANSPORT ATP-BINDING PROTEIN"/>
    <property type="match status" value="1"/>
</dbReference>
<comment type="caution">
    <text evidence="6">The sequence shown here is derived from an EMBL/GenBank/DDBJ whole genome shotgun (WGS) entry which is preliminary data.</text>
</comment>
<evidence type="ECO:0000259" key="5">
    <source>
        <dbReference type="PROSITE" id="PS50893"/>
    </source>
</evidence>
<keyword evidence="4 6" id="KW-0067">ATP-binding</keyword>
<comment type="similarity">
    <text evidence="1">Belongs to the ABC transporter superfamily.</text>
</comment>
<dbReference type="PROSITE" id="PS00211">
    <property type="entry name" value="ABC_TRANSPORTER_1"/>
    <property type="match status" value="1"/>
</dbReference>
<dbReference type="SMART" id="SM00382">
    <property type="entry name" value="AAA"/>
    <property type="match status" value="1"/>
</dbReference>
<proteinExistence type="inferred from homology"/>